<evidence type="ECO:0000313" key="3">
    <source>
        <dbReference type="Proteomes" id="UP000321150"/>
    </source>
</evidence>
<name>A0A511YFS5_9FLAO</name>
<sequence>MKKNVTSLGIFLISTFSFAQVGINTSTPNPDAALDVVSTNKGILNTRIALSSTASPSPLSIHVAGMMVYNTATVSDVTPGLYYNDGTKWIKTGSGAAAGMEPWYNQTTNTEATSNTQNIYQTGNIAIQKQSNYLGTALDVEGAVRGGASQTGSVGANSAAFGFNNSAAGNMAVALGGSNQSNAVGSLTAGFGNITSSQYEIAVGRWNAITTGGTDASFVATDPVFQIGASATSATKRNAMTVLKNGNTGIGIAGTEAAAKPTEMLDVGSGNVRIRNINTVTGASTDKIVVADANGVLKTVSSSPATAPLNVTNQTGNYTATVNDDIILYTTDSSGISPILTLPTTGVPIGKKIFVSVIGGTSVQPSPAPRETATPLCYPGQGNILIYTGNATSPWSLISGY</sequence>
<feature type="chain" id="PRO_5021730385" description="Trimeric autotransporter adhesin YadA-like head domain-containing protein" evidence="1">
    <location>
        <begin position="20"/>
        <end position="401"/>
    </location>
</feature>
<dbReference type="OrthoDB" id="9808953at2"/>
<feature type="signal peptide" evidence="1">
    <location>
        <begin position="1"/>
        <end position="19"/>
    </location>
</feature>
<keyword evidence="1" id="KW-0732">Signal</keyword>
<reference evidence="2 3" key="1">
    <citation type="submission" date="2019-07" db="EMBL/GenBank/DDBJ databases">
        <title>Whole genome shotgun sequence of Chryseobacterium lathyri NBRC 105250.</title>
        <authorList>
            <person name="Hosoyama A."/>
            <person name="Uohara A."/>
            <person name="Ohji S."/>
            <person name="Ichikawa N."/>
        </authorList>
    </citation>
    <scope>NUCLEOTIDE SEQUENCE [LARGE SCALE GENOMIC DNA]</scope>
    <source>
        <strain evidence="2 3">NBRC 105250</strain>
    </source>
</reference>
<comment type="caution">
    <text evidence="2">The sequence shown here is derived from an EMBL/GenBank/DDBJ whole genome shotgun (WGS) entry which is preliminary data.</text>
</comment>
<organism evidence="2 3">
    <name type="scientific">Chryseobacterium lathyri</name>
    <dbReference type="NCBI Taxonomy" id="395933"/>
    <lineage>
        <taxon>Bacteria</taxon>
        <taxon>Pseudomonadati</taxon>
        <taxon>Bacteroidota</taxon>
        <taxon>Flavobacteriia</taxon>
        <taxon>Flavobacteriales</taxon>
        <taxon>Weeksellaceae</taxon>
        <taxon>Chryseobacterium group</taxon>
        <taxon>Chryseobacterium</taxon>
    </lineage>
</organism>
<dbReference type="RefSeq" id="WP_111961011.1">
    <property type="nucleotide sequence ID" value="NZ_BJYI01000025.1"/>
</dbReference>
<dbReference type="AlphaFoldDB" id="A0A511YFS5"/>
<gene>
    <name evidence="2" type="ORF">CLA01_41200</name>
</gene>
<evidence type="ECO:0000313" key="2">
    <source>
        <dbReference type="EMBL" id="GEN74048.1"/>
    </source>
</evidence>
<dbReference type="EMBL" id="BJYI01000025">
    <property type="protein sequence ID" value="GEN74048.1"/>
    <property type="molecule type" value="Genomic_DNA"/>
</dbReference>
<evidence type="ECO:0008006" key="4">
    <source>
        <dbReference type="Google" id="ProtNLM"/>
    </source>
</evidence>
<proteinExistence type="predicted"/>
<evidence type="ECO:0000256" key="1">
    <source>
        <dbReference type="SAM" id="SignalP"/>
    </source>
</evidence>
<dbReference type="Proteomes" id="UP000321150">
    <property type="component" value="Unassembled WGS sequence"/>
</dbReference>
<protein>
    <recommendedName>
        <fullName evidence="4">Trimeric autotransporter adhesin YadA-like head domain-containing protein</fullName>
    </recommendedName>
</protein>
<accession>A0A511YFS5</accession>